<dbReference type="EC" id="4.1.2.4" evidence="3"/>
<dbReference type="PANTHER" id="PTHR10889:SF1">
    <property type="entry name" value="DEOXYRIBOSE-PHOSPHATE ALDOLASE"/>
    <property type="match status" value="1"/>
</dbReference>
<sequence>MEIGQYLDSTYLKKAEQANISEEATKQNVIDLINEAIENNFKLVMIRSEFIELAREMIKKANSEVVIGTVIGFHEGTYSTEEKLKEAQIAIDRDVDELDYVVNYEAFKEGKINLVKAEVFKGTKIGLDNNKLVKWIIEIAALTNEEIVGLSQLIRDVVLDNFGEENAEKVFVKSSTGFFKTEEGKPNGATFEGMELIVENSKPLAAKAAGGVRSYEDAVKMVEMGVTRIGTSSAKVIADGKTSDSEY</sequence>
<dbReference type="GO" id="GO:0016052">
    <property type="term" value="P:carbohydrate catabolic process"/>
    <property type="evidence" value="ECO:0007669"/>
    <property type="project" value="TreeGrafter"/>
</dbReference>
<reference evidence="4 5" key="1">
    <citation type="submission" date="2016-10" db="EMBL/GenBank/DDBJ databases">
        <authorList>
            <person name="de Groot N.N."/>
        </authorList>
    </citation>
    <scope>NUCLEOTIDE SEQUENCE [LARGE SCALE GENOMIC DNA]</scope>
    <source>
        <strain evidence="4 5">DSM 24956</strain>
    </source>
</reference>
<dbReference type="Gene3D" id="3.20.20.70">
    <property type="entry name" value="Aldolase class I"/>
    <property type="match status" value="1"/>
</dbReference>
<organism evidence="4 5">
    <name type="scientific">Lutibacter oricola</name>
    <dbReference type="NCBI Taxonomy" id="762486"/>
    <lineage>
        <taxon>Bacteria</taxon>
        <taxon>Pseudomonadati</taxon>
        <taxon>Bacteroidota</taxon>
        <taxon>Flavobacteriia</taxon>
        <taxon>Flavobacteriales</taxon>
        <taxon>Flavobacteriaceae</taxon>
        <taxon>Lutibacter</taxon>
    </lineage>
</organism>
<evidence type="ECO:0000313" key="4">
    <source>
        <dbReference type="EMBL" id="SDW27179.1"/>
    </source>
</evidence>
<keyword evidence="5" id="KW-1185">Reference proteome</keyword>
<dbReference type="GO" id="GO:0005737">
    <property type="term" value="C:cytoplasm"/>
    <property type="evidence" value="ECO:0007669"/>
    <property type="project" value="InterPro"/>
</dbReference>
<dbReference type="STRING" id="762486.SAMN05444411_101399"/>
<dbReference type="GO" id="GO:0004139">
    <property type="term" value="F:deoxyribose-phosphate aldolase activity"/>
    <property type="evidence" value="ECO:0007669"/>
    <property type="project" value="UniProtKB-UniRule"/>
</dbReference>
<dbReference type="AlphaFoldDB" id="A0A1H2S890"/>
<dbReference type="Proteomes" id="UP000199595">
    <property type="component" value="Unassembled WGS sequence"/>
</dbReference>
<evidence type="ECO:0000256" key="1">
    <source>
        <dbReference type="ARBA" id="ARBA00022490"/>
    </source>
</evidence>
<evidence type="ECO:0000313" key="5">
    <source>
        <dbReference type="Proteomes" id="UP000199595"/>
    </source>
</evidence>
<dbReference type="NCBIfam" id="TIGR00126">
    <property type="entry name" value="deoC"/>
    <property type="match status" value="1"/>
</dbReference>
<dbReference type="InterPro" id="IPR013785">
    <property type="entry name" value="Aldolase_TIM"/>
</dbReference>
<dbReference type="PANTHER" id="PTHR10889">
    <property type="entry name" value="DEOXYRIBOSE-PHOSPHATE ALDOLASE"/>
    <property type="match status" value="1"/>
</dbReference>
<keyword evidence="2" id="KW-0704">Schiff base</keyword>
<proteinExistence type="predicted"/>
<dbReference type="RefSeq" id="WP_090119185.1">
    <property type="nucleotide sequence ID" value="NZ_FNNJ01000001.1"/>
</dbReference>
<dbReference type="GO" id="GO:0009264">
    <property type="term" value="P:deoxyribonucleotide catabolic process"/>
    <property type="evidence" value="ECO:0007669"/>
    <property type="project" value="UniProtKB-UniRule"/>
</dbReference>
<dbReference type="OrthoDB" id="9778711at2"/>
<evidence type="ECO:0000256" key="2">
    <source>
        <dbReference type="ARBA" id="ARBA00023270"/>
    </source>
</evidence>
<evidence type="ECO:0000256" key="3">
    <source>
        <dbReference type="NCBIfam" id="TIGR00126"/>
    </source>
</evidence>
<dbReference type="SMART" id="SM01133">
    <property type="entry name" value="DeoC"/>
    <property type="match status" value="1"/>
</dbReference>
<keyword evidence="1" id="KW-0963">Cytoplasm</keyword>
<dbReference type="SUPFAM" id="SSF51569">
    <property type="entry name" value="Aldolase"/>
    <property type="match status" value="1"/>
</dbReference>
<name>A0A1H2S890_9FLAO</name>
<gene>
    <name evidence="4" type="ORF">SAMN05444411_101399</name>
</gene>
<dbReference type="InterPro" id="IPR011343">
    <property type="entry name" value="DeoC"/>
</dbReference>
<dbReference type="InterPro" id="IPR002915">
    <property type="entry name" value="DeoC/FbaB/LacD_aldolase"/>
</dbReference>
<protein>
    <recommendedName>
        <fullName evidence="3">Deoxyribose-phosphate aldolase</fullName>
        <ecNumber evidence="3">4.1.2.4</ecNumber>
    </recommendedName>
</protein>
<accession>A0A1H2S890</accession>
<dbReference type="EMBL" id="FNNJ01000001">
    <property type="protein sequence ID" value="SDW27179.1"/>
    <property type="molecule type" value="Genomic_DNA"/>
</dbReference>